<evidence type="ECO:0000313" key="18">
    <source>
        <dbReference type="EMBL" id="SDI44755.1"/>
    </source>
</evidence>
<reference evidence="17 20" key="2">
    <citation type="submission" date="2016-10" db="EMBL/GenBank/DDBJ databases">
        <authorList>
            <person name="Varghese N."/>
            <person name="Submissions S."/>
        </authorList>
    </citation>
    <scope>NUCLEOTIDE SEQUENCE [LARGE SCALE GENOMIC DNA]</scope>
    <source>
        <strain evidence="17 20">WG10</strain>
    </source>
</reference>
<evidence type="ECO:0000256" key="1">
    <source>
        <dbReference type="ARBA" id="ARBA00001974"/>
    </source>
</evidence>
<feature type="domain" description="FAD-dependent oxidoreductase 2 FAD-binding" evidence="15">
    <location>
        <begin position="18"/>
        <end position="393"/>
    </location>
</feature>
<dbReference type="EC" id="1.4.3.16" evidence="4 11"/>
<dbReference type="InterPro" id="IPR015939">
    <property type="entry name" value="Fum_Rdtase/Succ_DH_flav-like_C"/>
</dbReference>
<evidence type="ECO:0000313" key="19">
    <source>
        <dbReference type="Proteomes" id="UP000198945"/>
    </source>
</evidence>
<evidence type="ECO:0000256" key="13">
    <source>
        <dbReference type="RuleBase" id="RU362049"/>
    </source>
</evidence>
<keyword evidence="7 13" id="KW-0662">Pyridine nucleotide biosynthesis</keyword>
<dbReference type="InterPro" id="IPR037099">
    <property type="entry name" value="Fum_R/Succ_DH_flav-like_C_sf"/>
</dbReference>
<evidence type="ECO:0000256" key="11">
    <source>
        <dbReference type="NCBIfam" id="TIGR00551"/>
    </source>
</evidence>
<dbReference type="Gene3D" id="1.20.58.100">
    <property type="entry name" value="Fumarate reductase/succinate dehydrogenase flavoprotein-like, C-terminal domain"/>
    <property type="match status" value="1"/>
</dbReference>
<dbReference type="NCBIfam" id="TIGR00551">
    <property type="entry name" value="nadB"/>
    <property type="match status" value="1"/>
</dbReference>
<evidence type="ECO:0000313" key="17">
    <source>
        <dbReference type="EMBL" id="SDC11550.1"/>
    </source>
</evidence>
<keyword evidence="14" id="KW-0175">Coiled coil</keyword>
<keyword evidence="8 13" id="KW-0274">FAD</keyword>
<dbReference type="InterPro" id="IPR003953">
    <property type="entry name" value="FAD-dep_OxRdtase_2_FAD-bd"/>
</dbReference>
<dbReference type="OrthoDB" id="9806724at2"/>
<dbReference type="PANTHER" id="PTHR42716:SF2">
    <property type="entry name" value="L-ASPARTATE OXIDASE, CHLOROPLASTIC"/>
    <property type="match status" value="1"/>
</dbReference>
<dbReference type="Pfam" id="PF02910">
    <property type="entry name" value="Succ_DH_flav_C"/>
    <property type="match status" value="1"/>
</dbReference>
<evidence type="ECO:0000256" key="8">
    <source>
        <dbReference type="ARBA" id="ARBA00022827"/>
    </source>
</evidence>
<dbReference type="Proteomes" id="UP000198945">
    <property type="component" value="Unassembled WGS sequence"/>
</dbReference>
<dbReference type="GO" id="GO:0008734">
    <property type="term" value="F:L-aspartate oxidase activity"/>
    <property type="evidence" value="ECO:0007669"/>
    <property type="project" value="UniProtKB-UniRule"/>
</dbReference>
<evidence type="ECO:0000256" key="5">
    <source>
        <dbReference type="ARBA" id="ARBA00021901"/>
    </source>
</evidence>
<comment type="subcellular location">
    <subcellularLocation>
        <location evidence="13">Cytoplasm</location>
    </subcellularLocation>
</comment>
<dbReference type="AlphaFoldDB" id="A0A1G6IYP5"/>
<dbReference type="SUPFAM" id="SSF56425">
    <property type="entry name" value="Succinate dehydrogenase/fumarate reductase flavoprotein, catalytic domain"/>
    <property type="match status" value="1"/>
</dbReference>
<evidence type="ECO:0000256" key="3">
    <source>
        <dbReference type="ARBA" id="ARBA00008562"/>
    </source>
</evidence>
<feature type="coiled-coil region" evidence="14">
    <location>
        <begin position="440"/>
        <end position="467"/>
    </location>
</feature>
<evidence type="ECO:0000256" key="4">
    <source>
        <dbReference type="ARBA" id="ARBA00012173"/>
    </source>
</evidence>
<dbReference type="Gene3D" id="3.50.50.60">
    <property type="entry name" value="FAD/NAD(P)-binding domain"/>
    <property type="match status" value="1"/>
</dbReference>
<keyword evidence="9 13" id="KW-0560">Oxidoreductase</keyword>
<dbReference type="GO" id="GO:0033765">
    <property type="term" value="F:steroid dehydrogenase activity, acting on the CH-CH group of donors"/>
    <property type="evidence" value="ECO:0007669"/>
    <property type="project" value="UniProtKB-ARBA"/>
</dbReference>
<dbReference type="GO" id="GO:0005737">
    <property type="term" value="C:cytoplasm"/>
    <property type="evidence" value="ECO:0007669"/>
    <property type="project" value="UniProtKB-SubCell"/>
</dbReference>
<dbReference type="UniPathway" id="UPA00253">
    <property type="reaction ID" value="UER00326"/>
</dbReference>
<evidence type="ECO:0000256" key="14">
    <source>
        <dbReference type="SAM" id="Coils"/>
    </source>
</evidence>
<dbReference type="Proteomes" id="UP000324896">
    <property type="component" value="Unassembled WGS sequence"/>
</dbReference>
<feature type="active site" description="Proton acceptor" evidence="12">
    <location>
        <position position="291"/>
    </location>
</feature>
<dbReference type="InterPro" id="IPR005288">
    <property type="entry name" value="NadB"/>
</dbReference>
<dbReference type="EMBL" id="FNEH01000006">
    <property type="protein sequence ID" value="SDI44755.1"/>
    <property type="molecule type" value="Genomic_DNA"/>
</dbReference>
<evidence type="ECO:0000256" key="10">
    <source>
        <dbReference type="ARBA" id="ARBA00048305"/>
    </source>
</evidence>
<dbReference type="SUPFAM" id="SSF51905">
    <property type="entry name" value="FAD/NAD(P)-binding domain"/>
    <property type="match status" value="1"/>
</dbReference>
<dbReference type="PIRSF" id="PIRSF000171">
    <property type="entry name" value="SDHA_APRA_LASPO"/>
    <property type="match status" value="1"/>
</dbReference>
<evidence type="ECO:0000256" key="12">
    <source>
        <dbReference type="PIRSR" id="PIRSR000171-1"/>
    </source>
</evidence>
<organism evidence="17 20">
    <name type="scientific">Halanaerobium congolense</name>
    <dbReference type="NCBI Taxonomy" id="54121"/>
    <lineage>
        <taxon>Bacteria</taxon>
        <taxon>Bacillati</taxon>
        <taxon>Bacillota</taxon>
        <taxon>Clostridia</taxon>
        <taxon>Halanaerobiales</taxon>
        <taxon>Halanaerobiaceae</taxon>
        <taxon>Halanaerobium</taxon>
    </lineage>
</organism>
<evidence type="ECO:0000259" key="15">
    <source>
        <dbReference type="Pfam" id="PF00890"/>
    </source>
</evidence>
<name>A0A1G6IYP5_9FIRM</name>
<comment type="function">
    <text evidence="13">Catalyzes the oxidation of L-aspartate to iminoaspartate.</text>
</comment>
<protein>
    <recommendedName>
        <fullName evidence="5 11">L-aspartate oxidase</fullName>
        <ecNumber evidence="4 11">1.4.3.16</ecNumber>
    </recommendedName>
</protein>
<keyword evidence="6 13" id="KW-0285">Flavoprotein</keyword>
<dbReference type="STRING" id="54121.SAMN04515653_10899"/>
<evidence type="ECO:0000256" key="7">
    <source>
        <dbReference type="ARBA" id="ARBA00022642"/>
    </source>
</evidence>
<dbReference type="GO" id="GO:0034628">
    <property type="term" value="P:'de novo' NAD+ biosynthetic process from L-aspartate"/>
    <property type="evidence" value="ECO:0007669"/>
    <property type="project" value="TreeGrafter"/>
</dbReference>
<accession>A0A1G6IYP5</accession>
<evidence type="ECO:0000259" key="16">
    <source>
        <dbReference type="Pfam" id="PF02910"/>
    </source>
</evidence>
<comment type="catalytic activity">
    <reaction evidence="10">
        <text>L-aspartate + O2 = iminosuccinate + H2O2</text>
        <dbReference type="Rhea" id="RHEA:25876"/>
        <dbReference type="ChEBI" id="CHEBI:15379"/>
        <dbReference type="ChEBI" id="CHEBI:16240"/>
        <dbReference type="ChEBI" id="CHEBI:29991"/>
        <dbReference type="ChEBI" id="CHEBI:77875"/>
        <dbReference type="EC" id="1.4.3.16"/>
    </reaction>
    <physiologicalReaction direction="left-to-right" evidence="10">
        <dbReference type="Rhea" id="RHEA:25877"/>
    </physiologicalReaction>
</comment>
<comment type="cofactor">
    <cofactor evidence="1 13">
        <name>FAD</name>
        <dbReference type="ChEBI" id="CHEBI:57692"/>
    </cofactor>
</comment>
<feature type="domain" description="Fumarate reductase/succinate dehydrogenase flavoprotein-like C-terminal" evidence="16">
    <location>
        <begin position="452"/>
        <end position="545"/>
    </location>
</feature>
<evidence type="ECO:0000256" key="2">
    <source>
        <dbReference type="ARBA" id="ARBA00004950"/>
    </source>
</evidence>
<evidence type="ECO:0000256" key="6">
    <source>
        <dbReference type="ARBA" id="ARBA00022630"/>
    </source>
</evidence>
<evidence type="ECO:0000313" key="20">
    <source>
        <dbReference type="Proteomes" id="UP000324896"/>
    </source>
</evidence>
<dbReference type="RefSeq" id="WP_073158496.1">
    <property type="nucleotide sequence ID" value="NZ_FMYT01000002.1"/>
</dbReference>
<dbReference type="SUPFAM" id="SSF46977">
    <property type="entry name" value="Succinate dehydrogenase/fumarate reductase flavoprotein C-terminal domain"/>
    <property type="match status" value="1"/>
</dbReference>
<dbReference type="PANTHER" id="PTHR42716">
    <property type="entry name" value="L-ASPARTATE OXIDASE"/>
    <property type="match status" value="1"/>
</dbReference>
<comment type="pathway">
    <text evidence="2 13">Cofactor biosynthesis; NAD(+) biosynthesis; iminoaspartate from L-aspartate (oxidase route): step 1/1.</text>
</comment>
<proteinExistence type="inferred from homology"/>
<dbReference type="InterPro" id="IPR027477">
    <property type="entry name" value="Succ_DH/fumarate_Rdtase_cat_sf"/>
</dbReference>
<dbReference type="FunFam" id="3.90.700.10:FF:000002">
    <property type="entry name" value="L-aspartate oxidase"/>
    <property type="match status" value="1"/>
</dbReference>
<dbReference type="InterPro" id="IPR036188">
    <property type="entry name" value="FAD/NAD-bd_sf"/>
</dbReference>
<comment type="similarity">
    <text evidence="3 13">Belongs to the FAD-dependent oxidoreductase 2 family. NadB subfamily.</text>
</comment>
<gene>
    <name evidence="17" type="ORF">SAMN04488597_102124</name>
    <name evidence="18" type="ORF">SAMN04515654_10699</name>
</gene>
<dbReference type="Pfam" id="PF00890">
    <property type="entry name" value="FAD_binding_2"/>
    <property type="match status" value="1"/>
</dbReference>
<reference evidence="18 19" key="1">
    <citation type="submission" date="2016-10" db="EMBL/GenBank/DDBJ databases">
        <authorList>
            <person name="de Groot N.N."/>
        </authorList>
    </citation>
    <scope>NUCLEOTIDE SEQUENCE [LARGE SCALE GENOMIC DNA]</scope>
    <source>
        <strain evidence="18 19">WG7</strain>
    </source>
</reference>
<evidence type="ECO:0000256" key="9">
    <source>
        <dbReference type="ARBA" id="ARBA00023002"/>
    </source>
</evidence>
<dbReference type="EMBL" id="FMYT01000002">
    <property type="protein sequence ID" value="SDC11550.1"/>
    <property type="molecule type" value="Genomic_DNA"/>
</dbReference>
<dbReference type="Gene3D" id="3.90.700.10">
    <property type="entry name" value="Succinate dehydrogenase/fumarate reductase flavoprotein, catalytic domain"/>
    <property type="match status" value="1"/>
</dbReference>
<sequence>MKQSTSIRKDDLKIIKSDFLIIGSGIAGLYSALKLSELGEVCVLTKADKNESNSSYAQGGIAAVISEKDSFAAHYNDTVKAGAGHCYQKSVELMIKKGPERIKELIELGTDFDIQNDGFDLTKEGGHSRRRILHAGDATGSEISQSLLTAVKKEQNIKLKENHFVIKLLQTKNNEDVKKITGVLVKNSDKDELLLIRAAVTIMAAGGCGQLFSRSSNPELTTGDGIAAAFRAGAEVIDLEFMQFHPTALALPGKRAYLISESIRGEGGILINEKKERFMPDYHPDAELAPRDIVARAIVDQVSKSSFDYVYLDLTHLDSSYLQKRFKTIYQKLLEFDLDITKDLIPVYPAAHYLMGGIRTDLNGRSTISGLFVCGESAWTGVHGANRLASNSLLEAVVFAAQIYNYVKENWRQKKDKSTYLVTEKSDIFNDDQIISHKLTEPLKKELENLKNKIQQKMTQKASIIRSKVELENLLDWVNLNNNYLQSKKFKNNYSQQLWELKNQFLIAKLMLKAALIRKESRGAHYRKNFPVKKSKWAQKYILFNRDRREGKIDVIK</sequence>